<evidence type="ECO:0000313" key="3">
    <source>
        <dbReference type="EMBL" id="CAB4797289.1"/>
    </source>
</evidence>
<feature type="domain" description="NodB homology" evidence="2">
    <location>
        <begin position="62"/>
        <end position="251"/>
    </location>
</feature>
<dbReference type="InterPro" id="IPR002509">
    <property type="entry name" value="NODB_dom"/>
</dbReference>
<dbReference type="Pfam" id="PF01522">
    <property type="entry name" value="Polysacc_deac_1"/>
    <property type="match status" value="1"/>
</dbReference>
<reference evidence="3" key="1">
    <citation type="submission" date="2020-05" db="EMBL/GenBank/DDBJ databases">
        <authorList>
            <person name="Chiriac C."/>
            <person name="Salcher M."/>
            <person name="Ghai R."/>
            <person name="Kavagutti S V."/>
        </authorList>
    </citation>
    <scope>NUCLEOTIDE SEQUENCE</scope>
</reference>
<keyword evidence="1" id="KW-0732">Signal</keyword>
<dbReference type="GO" id="GO:0016810">
    <property type="term" value="F:hydrolase activity, acting on carbon-nitrogen (but not peptide) bonds"/>
    <property type="evidence" value="ECO:0007669"/>
    <property type="project" value="InterPro"/>
</dbReference>
<dbReference type="GO" id="GO:0005975">
    <property type="term" value="P:carbohydrate metabolic process"/>
    <property type="evidence" value="ECO:0007669"/>
    <property type="project" value="InterPro"/>
</dbReference>
<proteinExistence type="predicted"/>
<evidence type="ECO:0000259" key="2">
    <source>
        <dbReference type="PROSITE" id="PS51677"/>
    </source>
</evidence>
<protein>
    <submittedName>
        <fullName evidence="3">Unannotated protein</fullName>
    </submittedName>
</protein>
<dbReference type="PANTHER" id="PTHR34216">
    <property type="match status" value="1"/>
</dbReference>
<accession>A0A6J6XLA6</accession>
<dbReference type="Gene3D" id="3.20.20.370">
    <property type="entry name" value="Glycoside hydrolase/deacetylase"/>
    <property type="match status" value="1"/>
</dbReference>
<dbReference type="PROSITE" id="PS51677">
    <property type="entry name" value="NODB"/>
    <property type="match status" value="1"/>
</dbReference>
<name>A0A6J6XLA6_9ZZZZ</name>
<dbReference type="SUPFAM" id="SSF88713">
    <property type="entry name" value="Glycoside hydrolase/deacetylase"/>
    <property type="match status" value="1"/>
</dbReference>
<organism evidence="3">
    <name type="scientific">freshwater metagenome</name>
    <dbReference type="NCBI Taxonomy" id="449393"/>
    <lineage>
        <taxon>unclassified sequences</taxon>
        <taxon>metagenomes</taxon>
        <taxon>ecological metagenomes</taxon>
    </lineage>
</organism>
<dbReference type="InterPro" id="IPR051398">
    <property type="entry name" value="Polysacch_Deacetylase"/>
</dbReference>
<evidence type="ECO:0000256" key="1">
    <source>
        <dbReference type="ARBA" id="ARBA00022729"/>
    </source>
</evidence>
<gene>
    <name evidence="3" type="ORF">UFOPK3001_00717</name>
</gene>
<dbReference type="AlphaFoldDB" id="A0A6J6XLA6"/>
<dbReference type="CDD" id="cd10918">
    <property type="entry name" value="CE4_NodB_like_5s_6s"/>
    <property type="match status" value="1"/>
</dbReference>
<dbReference type="PANTHER" id="PTHR34216:SF7">
    <property type="entry name" value="POLY-BETA-1,6-N-ACETYL-D-GLUCOSAMINE N-DEACETYLASE"/>
    <property type="match status" value="1"/>
</dbReference>
<dbReference type="InterPro" id="IPR011330">
    <property type="entry name" value="Glyco_hydro/deAcase_b/a-brl"/>
</dbReference>
<sequence>MRNGVTILAYHRFGGSTPVSVDLPLAQAEDQLDWIAGTADTISLDEAATRLIRPAGTPPTRPQVVLTADDGTADWVEVLLPLLVARRLPMTWYLATKFVDEREGFPYEGSPISWSALREAVSTGLVTIGSHTHSHAVMTRLDAASAAAELDRSIGRIEEELDRPCRHFAYPKALAPSHEADREVRKRFTTAALAGNRVNVPGRTDPARLGRTPIKRSDGAGRFMSKLNGGGRLEGWLREQYDTLRHHDAVT</sequence>
<dbReference type="EMBL" id="CAFAAJ010000034">
    <property type="protein sequence ID" value="CAB4797289.1"/>
    <property type="molecule type" value="Genomic_DNA"/>
</dbReference>